<comment type="caution">
    <text evidence="6">The sequence shown here is derived from an EMBL/GenBank/DDBJ whole genome shotgun (WGS) entry which is preliminary data.</text>
</comment>
<feature type="transmembrane region" description="Helical" evidence="4">
    <location>
        <begin position="159"/>
        <end position="181"/>
    </location>
</feature>
<dbReference type="InterPro" id="IPR036259">
    <property type="entry name" value="MFS_trans_sf"/>
</dbReference>
<feature type="transmembrane region" description="Helical" evidence="4">
    <location>
        <begin position="38"/>
        <end position="60"/>
    </location>
</feature>
<feature type="domain" description="Major facilitator superfamily (MFS) profile" evidence="5">
    <location>
        <begin position="205"/>
        <end position="409"/>
    </location>
</feature>
<evidence type="ECO:0000256" key="2">
    <source>
        <dbReference type="ARBA" id="ARBA00022989"/>
    </source>
</evidence>
<dbReference type="PANTHER" id="PTHR23539">
    <property type="entry name" value="MFS TRANSPORTER"/>
    <property type="match status" value="1"/>
</dbReference>
<dbReference type="Proteomes" id="UP001596060">
    <property type="component" value="Unassembled WGS sequence"/>
</dbReference>
<evidence type="ECO:0000313" key="7">
    <source>
        <dbReference type="Proteomes" id="UP001596060"/>
    </source>
</evidence>
<feature type="transmembrane region" description="Helical" evidence="4">
    <location>
        <begin position="67"/>
        <end position="86"/>
    </location>
</feature>
<organism evidence="6 7">
    <name type="scientific">Bosea massiliensis</name>
    <dbReference type="NCBI Taxonomy" id="151419"/>
    <lineage>
        <taxon>Bacteria</taxon>
        <taxon>Pseudomonadati</taxon>
        <taxon>Pseudomonadota</taxon>
        <taxon>Alphaproteobacteria</taxon>
        <taxon>Hyphomicrobiales</taxon>
        <taxon>Boseaceae</taxon>
        <taxon>Bosea</taxon>
    </lineage>
</organism>
<accession>A0ABW0NZT3</accession>
<dbReference type="Pfam" id="PF07690">
    <property type="entry name" value="MFS_1"/>
    <property type="match status" value="1"/>
</dbReference>
<keyword evidence="1 4" id="KW-0812">Transmembrane</keyword>
<dbReference type="EMBL" id="JBHSLU010000019">
    <property type="protein sequence ID" value="MFC5505623.1"/>
    <property type="molecule type" value="Genomic_DNA"/>
</dbReference>
<feature type="transmembrane region" description="Helical" evidence="4">
    <location>
        <begin position="298"/>
        <end position="324"/>
    </location>
</feature>
<feature type="transmembrane region" description="Helical" evidence="4">
    <location>
        <begin position="368"/>
        <end position="390"/>
    </location>
</feature>
<evidence type="ECO:0000313" key="6">
    <source>
        <dbReference type="EMBL" id="MFC5505623.1"/>
    </source>
</evidence>
<reference evidence="7" key="1">
    <citation type="journal article" date="2019" name="Int. J. Syst. Evol. Microbiol.">
        <title>The Global Catalogue of Microorganisms (GCM) 10K type strain sequencing project: providing services to taxonomists for standard genome sequencing and annotation.</title>
        <authorList>
            <consortium name="The Broad Institute Genomics Platform"/>
            <consortium name="The Broad Institute Genome Sequencing Center for Infectious Disease"/>
            <person name="Wu L."/>
            <person name="Ma J."/>
        </authorList>
    </citation>
    <scope>NUCLEOTIDE SEQUENCE [LARGE SCALE GENOMIC DNA]</scope>
    <source>
        <strain evidence="7">CCUG 43117</strain>
    </source>
</reference>
<evidence type="ECO:0000259" key="5">
    <source>
        <dbReference type="PROSITE" id="PS50850"/>
    </source>
</evidence>
<feature type="transmembrane region" description="Helical" evidence="4">
    <location>
        <begin position="336"/>
        <end position="356"/>
    </location>
</feature>
<name>A0ABW0NZT3_9HYPH</name>
<keyword evidence="2 4" id="KW-1133">Transmembrane helix</keyword>
<dbReference type="PROSITE" id="PS50850">
    <property type="entry name" value="MFS"/>
    <property type="match status" value="1"/>
</dbReference>
<dbReference type="PANTHER" id="PTHR23539:SF1">
    <property type="entry name" value="MAJOR FACILITATOR SUPERFAMILY (MFS) PROFILE DOMAIN-CONTAINING PROTEIN"/>
    <property type="match status" value="1"/>
</dbReference>
<feature type="transmembrane region" description="Helical" evidence="4">
    <location>
        <begin position="133"/>
        <end position="153"/>
    </location>
</feature>
<keyword evidence="3 4" id="KW-0472">Membrane</keyword>
<evidence type="ECO:0000256" key="4">
    <source>
        <dbReference type="SAM" id="Phobius"/>
    </source>
</evidence>
<evidence type="ECO:0000256" key="3">
    <source>
        <dbReference type="ARBA" id="ARBA00023136"/>
    </source>
</evidence>
<feature type="transmembrane region" description="Helical" evidence="4">
    <location>
        <begin position="244"/>
        <end position="267"/>
    </location>
</feature>
<dbReference type="InterPro" id="IPR011701">
    <property type="entry name" value="MFS"/>
</dbReference>
<feature type="transmembrane region" description="Helical" evidence="4">
    <location>
        <begin position="274"/>
        <end position="292"/>
    </location>
</feature>
<proteinExistence type="predicted"/>
<feature type="transmembrane region" description="Helical" evidence="4">
    <location>
        <begin position="98"/>
        <end position="121"/>
    </location>
</feature>
<evidence type="ECO:0000256" key="1">
    <source>
        <dbReference type="ARBA" id="ARBA00022692"/>
    </source>
</evidence>
<gene>
    <name evidence="6" type="ORF">ACFPN9_10170</name>
</gene>
<dbReference type="Gene3D" id="1.20.1250.20">
    <property type="entry name" value="MFS general substrate transporter like domains"/>
    <property type="match status" value="2"/>
</dbReference>
<sequence length="409" mass="41508">MSLTALNALNFFMADVRDGLRPFLGVYLQEKGWGPQDIGLVMTVGGLAGMAATIPLGALVDHTRFKRAVMIVASLAIIAATLTMLYVPSLKVTIGAQIVQGVAGAVIAPAIAAITLGLVRQAGFARQLGRNEAFNHGGNMFAALAGGALGYVFGLQAVFWFMTAMAVGAIAAALMIPAEAIDHDAARGCETGDVEAREGSGWRMLLTSAPLGILALVMMLFHLGNGAMLPLLGQSMVASGQGDPSTATALTVVVAQLTMIPMALLGAKLAQSRGYGFVIVLALLALPLRGLIAASIPGFWVLVPVQILDGVGAGLLGVALPGLVARILRGTGHFNVGLGAVMTVQGIGASLSPTLGGWVAQSFGYGPAFLALGGIAAVALAVWLVATMVFDGTWAGRAQPGDSIAAASG</sequence>
<dbReference type="RefSeq" id="WP_377816793.1">
    <property type="nucleotide sequence ID" value="NZ_JBHSLU010000019.1"/>
</dbReference>
<dbReference type="SUPFAM" id="SSF103473">
    <property type="entry name" value="MFS general substrate transporter"/>
    <property type="match status" value="1"/>
</dbReference>
<dbReference type="InterPro" id="IPR020846">
    <property type="entry name" value="MFS_dom"/>
</dbReference>
<feature type="transmembrane region" description="Helical" evidence="4">
    <location>
        <begin position="202"/>
        <end position="224"/>
    </location>
</feature>
<keyword evidence="7" id="KW-1185">Reference proteome</keyword>
<protein>
    <submittedName>
        <fullName evidence="6">MFS transporter</fullName>
    </submittedName>
</protein>